<evidence type="ECO:0000313" key="1">
    <source>
        <dbReference type="EMBL" id="KAB8183587.1"/>
    </source>
</evidence>
<organism evidence="1 2">
    <name type="scientific">Nonomuraea phyllanthi</name>
    <dbReference type="NCBI Taxonomy" id="2219224"/>
    <lineage>
        <taxon>Bacteria</taxon>
        <taxon>Bacillati</taxon>
        <taxon>Actinomycetota</taxon>
        <taxon>Actinomycetes</taxon>
        <taxon>Streptosporangiales</taxon>
        <taxon>Streptosporangiaceae</taxon>
        <taxon>Nonomuraea</taxon>
    </lineage>
</organism>
<dbReference type="Proteomes" id="UP000312512">
    <property type="component" value="Unassembled WGS sequence"/>
</dbReference>
<comment type="caution">
    <text evidence="1">The sequence shown here is derived from an EMBL/GenBank/DDBJ whole genome shotgun (WGS) entry which is preliminary data.</text>
</comment>
<gene>
    <name evidence="1" type="ORF">FH608_048925</name>
</gene>
<accession>A0A5C4UYA5</accession>
<name>A0A5C4UYA5_9ACTN</name>
<accession>A0A5P9YS43</accession>
<proteinExistence type="predicted"/>
<keyword evidence="2" id="KW-1185">Reference proteome</keyword>
<sequence length="92" mass="9282">MGFLGGVPANMDAGADGMASVHSDLTALIPEVTSALRGVASAAATEGFVILMANQAVTGFQRTAGHLTADVDYLGRALKAMSANVRKTMGGE</sequence>
<dbReference type="RefSeq" id="WP_139638074.1">
    <property type="nucleotide sequence ID" value="NZ_CP045572.1"/>
</dbReference>
<dbReference type="AlphaFoldDB" id="A0A5C4UYA5"/>
<reference evidence="1 2" key="1">
    <citation type="submission" date="2019-10" db="EMBL/GenBank/DDBJ databases">
        <title>Nonomuraea sp. nov., isolated from Phyllanthus amarus.</title>
        <authorList>
            <person name="Klykleung N."/>
            <person name="Tanasupawat S."/>
        </authorList>
    </citation>
    <scope>NUCLEOTIDE SEQUENCE [LARGE SCALE GENOMIC DNA]</scope>
    <source>
        <strain evidence="1 2">PA1-10</strain>
    </source>
</reference>
<protein>
    <submittedName>
        <fullName evidence="1">Uncharacterized protein</fullName>
    </submittedName>
</protein>
<dbReference type="EMBL" id="VDLX02000035">
    <property type="protein sequence ID" value="KAB8183587.1"/>
    <property type="molecule type" value="Genomic_DNA"/>
</dbReference>
<evidence type="ECO:0000313" key="2">
    <source>
        <dbReference type="Proteomes" id="UP000312512"/>
    </source>
</evidence>